<dbReference type="Proteomes" id="UP000217446">
    <property type="component" value="Unassembled WGS sequence"/>
</dbReference>
<organism evidence="2 3">
    <name type="scientific">Streptomyces olivochromogenes</name>
    <dbReference type="NCBI Taxonomy" id="1963"/>
    <lineage>
        <taxon>Bacteria</taxon>
        <taxon>Bacillati</taxon>
        <taxon>Actinomycetota</taxon>
        <taxon>Actinomycetes</taxon>
        <taxon>Kitasatosporales</taxon>
        <taxon>Streptomycetaceae</taxon>
        <taxon>Streptomyces</taxon>
    </lineage>
</organism>
<dbReference type="RefSeq" id="WP_067373939.1">
    <property type="nucleotide sequence ID" value="NZ_BDQI01000009.1"/>
</dbReference>
<dbReference type="EMBL" id="BDQI01000009">
    <property type="protein sequence ID" value="GAX53115.1"/>
    <property type="molecule type" value="Genomic_DNA"/>
</dbReference>
<dbReference type="STRING" id="1963.AQJ27_26590"/>
<name>A0A250VG15_STROL</name>
<reference evidence="3" key="1">
    <citation type="submission" date="2017-05" db="EMBL/GenBank/DDBJ databases">
        <title>Streptomyces olivochromogenes NBRC 3561 whole genome shotgun sequence.</title>
        <authorList>
            <person name="Dohra H."/>
            <person name="Kodani S."/>
        </authorList>
    </citation>
    <scope>NUCLEOTIDE SEQUENCE [LARGE SCALE GENOMIC DNA]</scope>
    <source>
        <strain evidence="3">NBRC 3561</strain>
    </source>
</reference>
<feature type="region of interest" description="Disordered" evidence="1">
    <location>
        <begin position="1"/>
        <end position="72"/>
    </location>
</feature>
<keyword evidence="3" id="KW-1185">Reference proteome</keyword>
<evidence type="ECO:0000256" key="1">
    <source>
        <dbReference type="SAM" id="MobiDB-lite"/>
    </source>
</evidence>
<evidence type="ECO:0000313" key="2">
    <source>
        <dbReference type="EMBL" id="GAX53115.1"/>
    </source>
</evidence>
<gene>
    <name evidence="2" type="ORF">SO3561_04640</name>
</gene>
<protein>
    <submittedName>
        <fullName evidence="2">Uncharacterized protein</fullName>
    </submittedName>
</protein>
<sequence length="72" mass="7533">MARKNTIIVNDDHTGDIGGTVISGNTGPVAMNGDIHDGDTGTDSKDTGRRTFSGKGMTVVEGDNHGTISRRF</sequence>
<evidence type="ECO:0000313" key="3">
    <source>
        <dbReference type="Proteomes" id="UP000217446"/>
    </source>
</evidence>
<feature type="compositionally biased region" description="Basic and acidic residues" evidence="1">
    <location>
        <begin position="34"/>
        <end position="49"/>
    </location>
</feature>
<proteinExistence type="predicted"/>
<dbReference type="AlphaFoldDB" id="A0A250VG15"/>
<accession>A0A250VG15</accession>
<comment type="caution">
    <text evidence="2">The sequence shown here is derived from an EMBL/GenBank/DDBJ whole genome shotgun (WGS) entry which is preliminary data.</text>
</comment>